<comment type="subunit">
    <text evidence="4">Heterotetramer of TRAP-alpha, TRAP-beta, TRAP-delta and TRAP-gamma.</text>
</comment>
<evidence type="ECO:0000256" key="2">
    <source>
        <dbReference type="ARBA" id="ARBA00004115"/>
    </source>
</evidence>
<evidence type="ECO:0000256" key="9">
    <source>
        <dbReference type="ARBA" id="ARBA00022824"/>
    </source>
</evidence>
<keyword evidence="6" id="KW-1017">Isopeptide bond</keyword>
<evidence type="ECO:0000256" key="15">
    <source>
        <dbReference type="SAM" id="SignalP"/>
    </source>
</evidence>
<evidence type="ECO:0000256" key="4">
    <source>
        <dbReference type="ARBA" id="ARBA00011819"/>
    </source>
</evidence>
<keyword evidence="12" id="KW-0472">Membrane</keyword>
<accession>A0A6J2XBH7</accession>
<keyword evidence="7" id="KW-0812">Transmembrane</keyword>
<evidence type="ECO:0000256" key="1">
    <source>
        <dbReference type="ARBA" id="ARBA00002838"/>
    </source>
</evidence>
<gene>
    <name evidence="17" type="primary">LOC115876749</name>
</gene>
<name>A0A6J2XBH7_SITOR</name>
<keyword evidence="13" id="KW-1015">Disulfide bond</keyword>
<dbReference type="InParanoid" id="A0A6J2XBH7"/>
<dbReference type="AlphaFoldDB" id="A0A6J2XBH7"/>
<dbReference type="CTD" id="45680"/>
<reference evidence="17" key="1">
    <citation type="submission" date="2025-08" db="UniProtKB">
        <authorList>
            <consortium name="RefSeq"/>
        </authorList>
    </citation>
    <scope>IDENTIFICATION</scope>
    <source>
        <tissue evidence="17">Gonads</tissue>
    </source>
</reference>
<comment type="similarity">
    <text evidence="3">Belongs to the TRAP-delta family.</text>
</comment>
<evidence type="ECO:0000256" key="14">
    <source>
        <dbReference type="ARBA" id="ARBA00031791"/>
    </source>
</evidence>
<dbReference type="PANTHER" id="PTHR12731">
    <property type="entry name" value="TRANSLOCON-ASSOCIATED PROTEIN, DELTA SUBUNIT"/>
    <property type="match status" value="1"/>
</dbReference>
<dbReference type="Pfam" id="PF05404">
    <property type="entry name" value="TRAP-delta"/>
    <property type="match status" value="1"/>
</dbReference>
<evidence type="ECO:0000256" key="11">
    <source>
        <dbReference type="ARBA" id="ARBA00022989"/>
    </source>
</evidence>
<evidence type="ECO:0000256" key="13">
    <source>
        <dbReference type="ARBA" id="ARBA00023157"/>
    </source>
</evidence>
<evidence type="ECO:0000313" key="16">
    <source>
        <dbReference type="Proteomes" id="UP000504635"/>
    </source>
</evidence>
<dbReference type="OrthoDB" id="10055808at2759"/>
<dbReference type="RefSeq" id="XP_030748516.1">
    <property type="nucleotide sequence ID" value="XM_030892656.1"/>
</dbReference>
<evidence type="ECO:0000256" key="7">
    <source>
        <dbReference type="ARBA" id="ARBA00022692"/>
    </source>
</evidence>
<keyword evidence="10" id="KW-0832">Ubl conjugation</keyword>
<dbReference type="GO" id="GO:0005789">
    <property type="term" value="C:endoplasmic reticulum membrane"/>
    <property type="evidence" value="ECO:0007669"/>
    <property type="project" value="UniProtKB-SubCell"/>
</dbReference>
<keyword evidence="16" id="KW-1185">Reference proteome</keyword>
<protein>
    <recommendedName>
        <fullName evidence="5">Translocon-associated protein subunit delta</fullName>
    </recommendedName>
    <alternativeName>
        <fullName evidence="14">Signal sequence receptor subunit delta</fullName>
    </alternativeName>
</protein>
<evidence type="ECO:0000256" key="8">
    <source>
        <dbReference type="ARBA" id="ARBA00022729"/>
    </source>
</evidence>
<dbReference type="InterPro" id="IPR008855">
    <property type="entry name" value="TRAP-delta"/>
</dbReference>
<keyword evidence="9" id="KW-0256">Endoplasmic reticulum</keyword>
<sequence>MSKIFVLPVLLTFLVGFGSACSNPQVTSKSFTTKDATIVSHIGFISEITVKCTTGVLSSLYAELEDGSIIPVAVVAPETFQVSWIEESKSARSGQRLIRIFDEEGYTALRKAIRNNEPTGSVPEFFSVYVHHSGAYNGPWVKSEFIAVVLSILVSQFALTTKSKIVS</sequence>
<feature type="chain" id="PRO_5026695210" description="Translocon-associated protein subunit delta" evidence="15">
    <location>
        <begin position="21"/>
        <end position="167"/>
    </location>
</feature>
<dbReference type="PROSITE" id="PS51257">
    <property type="entry name" value="PROKAR_LIPOPROTEIN"/>
    <property type="match status" value="1"/>
</dbReference>
<evidence type="ECO:0000256" key="5">
    <source>
        <dbReference type="ARBA" id="ARBA00014387"/>
    </source>
</evidence>
<dbReference type="FunCoup" id="A0A6J2XBH7">
    <property type="interactions" value="1448"/>
</dbReference>
<feature type="signal peptide" evidence="15">
    <location>
        <begin position="1"/>
        <end position="20"/>
    </location>
</feature>
<comment type="subcellular location">
    <subcellularLocation>
        <location evidence="2">Endoplasmic reticulum membrane</location>
        <topology evidence="2">Single-pass type I membrane protein</topology>
    </subcellularLocation>
</comment>
<evidence type="ECO:0000256" key="12">
    <source>
        <dbReference type="ARBA" id="ARBA00023136"/>
    </source>
</evidence>
<evidence type="ECO:0000313" key="17">
    <source>
        <dbReference type="RefSeq" id="XP_030748516.1"/>
    </source>
</evidence>
<dbReference type="PANTHER" id="PTHR12731:SF1">
    <property type="entry name" value="TRANSLOCON-ASSOCIATED PROTEIN SUBUNIT DELTA"/>
    <property type="match status" value="1"/>
</dbReference>
<dbReference type="Proteomes" id="UP000504635">
    <property type="component" value="Unplaced"/>
</dbReference>
<dbReference type="GeneID" id="115876749"/>
<dbReference type="KEGG" id="soy:115876749"/>
<evidence type="ECO:0000256" key="6">
    <source>
        <dbReference type="ARBA" id="ARBA00022499"/>
    </source>
</evidence>
<organism evidence="16 17">
    <name type="scientific">Sitophilus oryzae</name>
    <name type="common">Rice weevil</name>
    <name type="synonym">Curculio oryzae</name>
    <dbReference type="NCBI Taxonomy" id="7048"/>
    <lineage>
        <taxon>Eukaryota</taxon>
        <taxon>Metazoa</taxon>
        <taxon>Ecdysozoa</taxon>
        <taxon>Arthropoda</taxon>
        <taxon>Hexapoda</taxon>
        <taxon>Insecta</taxon>
        <taxon>Pterygota</taxon>
        <taxon>Neoptera</taxon>
        <taxon>Endopterygota</taxon>
        <taxon>Coleoptera</taxon>
        <taxon>Polyphaga</taxon>
        <taxon>Cucujiformia</taxon>
        <taxon>Curculionidae</taxon>
        <taxon>Dryophthorinae</taxon>
        <taxon>Sitophilus</taxon>
    </lineage>
</organism>
<proteinExistence type="inferred from homology"/>
<keyword evidence="11" id="KW-1133">Transmembrane helix</keyword>
<keyword evidence="8 15" id="KW-0732">Signal</keyword>
<evidence type="ECO:0000256" key="10">
    <source>
        <dbReference type="ARBA" id="ARBA00022843"/>
    </source>
</evidence>
<evidence type="ECO:0000256" key="3">
    <source>
        <dbReference type="ARBA" id="ARBA00009294"/>
    </source>
</evidence>
<comment type="function">
    <text evidence="1">TRAP proteins are part of a complex whose function is to bind calcium to the ER membrane and thereby regulate the retention of ER resident proteins.</text>
</comment>